<dbReference type="GO" id="GO:0009378">
    <property type="term" value="F:four-way junction helicase activity"/>
    <property type="evidence" value="ECO:0007669"/>
    <property type="project" value="InterPro"/>
</dbReference>
<dbReference type="Proteomes" id="UP000824263">
    <property type="component" value="Unassembled WGS sequence"/>
</dbReference>
<evidence type="ECO:0000313" key="11">
    <source>
        <dbReference type="EMBL" id="HIW83953.1"/>
    </source>
</evidence>
<dbReference type="Gene3D" id="1.10.8.60">
    <property type="match status" value="1"/>
</dbReference>
<comment type="caution">
    <text evidence="9">Lacks conserved residue(s) required for the propagation of feature annotation.</text>
</comment>
<dbReference type="EMBL" id="DXGF01000120">
    <property type="protein sequence ID" value="HIW83953.1"/>
    <property type="molecule type" value="Genomic_DNA"/>
</dbReference>
<comment type="domain">
    <text evidence="9">Has 3 domains, the large (RuvB-L) and small ATPase (RuvB-S) domains and the C-terminal head (RuvB-H) domain. The head domain binds DNA, while the ATPase domains jointly bind ATP, ADP or are empty depending on the state of the subunit in the translocation cycle. During a single DNA translocation step the structure of each domain remains the same, but their relative positions change.</text>
</comment>
<evidence type="ECO:0000256" key="7">
    <source>
        <dbReference type="ARBA" id="ARBA00023172"/>
    </source>
</evidence>
<dbReference type="AlphaFoldDB" id="A0A9D1UE45"/>
<feature type="region of interest" description="Head domain (RuvB-H)" evidence="9">
    <location>
        <begin position="256"/>
        <end position="335"/>
    </location>
</feature>
<feature type="binding site" evidence="9">
    <location>
        <position position="63"/>
    </location>
    <ligand>
        <name>ATP</name>
        <dbReference type="ChEBI" id="CHEBI:30616"/>
    </ligand>
</feature>
<dbReference type="GO" id="GO:0006281">
    <property type="term" value="P:DNA repair"/>
    <property type="evidence" value="ECO:0007669"/>
    <property type="project" value="UniProtKB-UniRule"/>
</dbReference>
<comment type="caution">
    <text evidence="11">The sequence shown here is derived from an EMBL/GenBank/DDBJ whole genome shotgun (WGS) entry which is preliminary data.</text>
</comment>
<feature type="binding site" evidence="9">
    <location>
        <position position="22"/>
    </location>
    <ligand>
        <name>ATP</name>
        <dbReference type="ChEBI" id="CHEBI:30616"/>
    </ligand>
</feature>
<keyword evidence="1 9" id="KW-0963">Cytoplasm</keyword>
<feature type="region of interest" description="Small ATPAse domain (RuvB-S)" evidence="9">
    <location>
        <begin position="183"/>
        <end position="253"/>
    </location>
</feature>
<sequence>MSRRIITTENLEEDIKIENHLRPQLLEDYIGQEKAKETLKVYIEAAKERGEALDHVLFYGPPGLGKTTLAGIIANEMEVNIKITSGPAIEKPGEMAAILNNLQEGDVLFVDEIHRLNRQVEEVLYPAMEDYAIDIMIGKGATARSIRLELPQFTLVGATTRAGMLTAPLRDRFGVVHRLEFYTIEELKTIILRSAKVLEVGIDEAGAYALARRSRGTPRLANRLLKRVRDFAQVRYDGYITERVADDALDLLDVDKSGLDQTDRELLETIIRKFQGGPVGLDTLAAAIGEDAGTIEDVYEPYLLKNGFLQRTPRGRVATAKACAHLGISPENDEK</sequence>
<dbReference type="InterPro" id="IPR027417">
    <property type="entry name" value="P-loop_NTPase"/>
</dbReference>
<dbReference type="GO" id="GO:0006310">
    <property type="term" value="P:DNA recombination"/>
    <property type="evidence" value="ECO:0007669"/>
    <property type="project" value="UniProtKB-UniRule"/>
</dbReference>
<gene>
    <name evidence="9 11" type="primary">ruvB</name>
    <name evidence="11" type="ORF">H9873_06500</name>
</gene>
<keyword evidence="5 9" id="KW-0067">ATP-binding</keyword>
<dbReference type="InterPro" id="IPR036388">
    <property type="entry name" value="WH-like_DNA-bd_sf"/>
</dbReference>
<name>A0A9D1UE45_9FIRM</name>
<evidence type="ECO:0000256" key="8">
    <source>
        <dbReference type="ARBA" id="ARBA00023204"/>
    </source>
</evidence>
<comment type="subcellular location">
    <subcellularLocation>
        <location evidence="9">Cytoplasm</location>
    </subcellularLocation>
</comment>
<dbReference type="SMART" id="SM00382">
    <property type="entry name" value="AAA"/>
    <property type="match status" value="1"/>
</dbReference>
<dbReference type="PANTHER" id="PTHR42848:SF1">
    <property type="entry name" value="HOLLIDAY JUNCTION BRANCH MIGRATION COMPLEX SUBUNIT RUVB"/>
    <property type="match status" value="1"/>
</dbReference>
<dbReference type="InterPro" id="IPR003593">
    <property type="entry name" value="AAA+_ATPase"/>
</dbReference>
<dbReference type="GO" id="GO:0048476">
    <property type="term" value="C:Holliday junction resolvase complex"/>
    <property type="evidence" value="ECO:0007669"/>
    <property type="project" value="UniProtKB-UniRule"/>
</dbReference>
<dbReference type="CDD" id="cd00009">
    <property type="entry name" value="AAA"/>
    <property type="match status" value="1"/>
</dbReference>
<evidence type="ECO:0000259" key="10">
    <source>
        <dbReference type="SMART" id="SM00382"/>
    </source>
</evidence>
<keyword evidence="11" id="KW-0347">Helicase</keyword>
<feature type="domain" description="AAA+ ATPase" evidence="10">
    <location>
        <begin position="52"/>
        <end position="179"/>
    </location>
</feature>
<evidence type="ECO:0000256" key="5">
    <source>
        <dbReference type="ARBA" id="ARBA00022840"/>
    </source>
</evidence>
<dbReference type="InterPro" id="IPR008824">
    <property type="entry name" value="RuvB-like_N"/>
</dbReference>
<evidence type="ECO:0000313" key="12">
    <source>
        <dbReference type="Proteomes" id="UP000824263"/>
    </source>
</evidence>
<evidence type="ECO:0000256" key="4">
    <source>
        <dbReference type="ARBA" id="ARBA00022801"/>
    </source>
</evidence>
<dbReference type="NCBIfam" id="TIGR00635">
    <property type="entry name" value="ruvB"/>
    <property type="match status" value="1"/>
</dbReference>
<feature type="binding site" evidence="9">
    <location>
        <position position="21"/>
    </location>
    <ligand>
        <name>ATP</name>
        <dbReference type="ChEBI" id="CHEBI:30616"/>
    </ligand>
</feature>
<feature type="binding site" evidence="9">
    <location>
        <position position="66"/>
    </location>
    <ligand>
        <name>ATP</name>
        <dbReference type="ChEBI" id="CHEBI:30616"/>
    </ligand>
</feature>
<dbReference type="Pfam" id="PF05491">
    <property type="entry name" value="WHD_RuvB"/>
    <property type="match status" value="1"/>
</dbReference>
<feature type="binding site" evidence="9">
    <location>
        <position position="316"/>
    </location>
    <ligand>
        <name>DNA</name>
        <dbReference type="ChEBI" id="CHEBI:16991"/>
    </ligand>
</feature>
<dbReference type="Gene3D" id="3.40.50.300">
    <property type="entry name" value="P-loop containing nucleotide triphosphate hydrolases"/>
    <property type="match status" value="1"/>
</dbReference>
<dbReference type="GO" id="GO:0005524">
    <property type="term" value="F:ATP binding"/>
    <property type="evidence" value="ECO:0007669"/>
    <property type="project" value="UniProtKB-UniRule"/>
</dbReference>
<evidence type="ECO:0000256" key="2">
    <source>
        <dbReference type="ARBA" id="ARBA00022741"/>
    </source>
</evidence>
<dbReference type="SUPFAM" id="SSF46785">
    <property type="entry name" value="Winged helix' DNA-binding domain"/>
    <property type="match status" value="1"/>
</dbReference>
<feature type="binding site" evidence="9">
    <location>
        <position position="67"/>
    </location>
    <ligand>
        <name>ATP</name>
        <dbReference type="ChEBI" id="CHEBI:30616"/>
    </ligand>
</feature>
<reference evidence="11" key="1">
    <citation type="journal article" date="2021" name="PeerJ">
        <title>Extensive microbial diversity within the chicken gut microbiome revealed by metagenomics and culture.</title>
        <authorList>
            <person name="Gilroy R."/>
            <person name="Ravi A."/>
            <person name="Getino M."/>
            <person name="Pursley I."/>
            <person name="Horton D.L."/>
            <person name="Alikhan N.F."/>
            <person name="Baker D."/>
            <person name="Gharbi K."/>
            <person name="Hall N."/>
            <person name="Watson M."/>
            <person name="Adriaenssens E.M."/>
            <person name="Foster-Nyarko E."/>
            <person name="Jarju S."/>
            <person name="Secka A."/>
            <person name="Antonio M."/>
            <person name="Oren A."/>
            <person name="Chaudhuri R.R."/>
            <person name="La Ragione R."/>
            <person name="Hildebrand F."/>
            <person name="Pallen M.J."/>
        </authorList>
    </citation>
    <scope>NUCLEOTIDE SEQUENCE</scope>
    <source>
        <strain evidence="11">ChiSxjej1B13-11762</strain>
    </source>
</reference>
<proteinExistence type="inferred from homology"/>
<feature type="binding site" evidence="9">
    <location>
        <begin position="129"/>
        <end position="131"/>
    </location>
    <ligand>
        <name>ATP</name>
        <dbReference type="ChEBI" id="CHEBI:30616"/>
    </ligand>
</feature>
<dbReference type="HAMAP" id="MF_00016">
    <property type="entry name" value="DNA_HJ_migration_RuvB"/>
    <property type="match status" value="1"/>
</dbReference>
<protein>
    <recommendedName>
        <fullName evidence="9">Holliday junction branch migration complex subunit RuvB</fullName>
        <ecNumber evidence="9">3.6.4.-</ecNumber>
    </recommendedName>
</protein>
<dbReference type="InterPro" id="IPR008823">
    <property type="entry name" value="RuvB_wg_C"/>
</dbReference>
<feature type="binding site" evidence="9">
    <location>
        <position position="182"/>
    </location>
    <ligand>
        <name>ATP</name>
        <dbReference type="ChEBI" id="CHEBI:30616"/>
    </ligand>
</feature>
<dbReference type="PANTHER" id="PTHR42848">
    <property type="match status" value="1"/>
</dbReference>
<reference evidence="11" key="2">
    <citation type="submission" date="2021-04" db="EMBL/GenBank/DDBJ databases">
        <authorList>
            <person name="Gilroy R."/>
        </authorList>
    </citation>
    <scope>NUCLEOTIDE SEQUENCE</scope>
    <source>
        <strain evidence="11">ChiSxjej1B13-11762</strain>
    </source>
</reference>
<keyword evidence="3 9" id="KW-0227">DNA damage</keyword>
<evidence type="ECO:0000256" key="9">
    <source>
        <dbReference type="HAMAP-Rule" id="MF_00016"/>
    </source>
</evidence>
<evidence type="ECO:0000256" key="1">
    <source>
        <dbReference type="ARBA" id="ARBA00022490"/>
    </source>
</evidence>
<feature type="binding site" evidence="9">
    <location>
        <position position="172"/>
    </location>
    <ligand>
        <name>ATP</name>
        <dbReference type="ChEBI" id="CHEBI:30616"/>
    </ligand>
</feature>
<dbReference type="GO" id="GO:0000400">
    <property type="term" value="F:four-way junction DNA binding"/>
    <property type="evidence" value="ECO:0007669"/>
    <property type="project" value="UniProtKB-UniRule"/>
</dbReference>
<dbReference type="InterPro" id="IPR004605">
    <property type="entry name" value="DNA_helicase_Holl-junc_RuvB"/>
</dbReference>
<keyword evidence="4 9" id="KW-0378">Hydrolase</keyword>
<feature type="binding site" evidence="9">
    <location>
        <position position="219"/>
    </location>
    <ligand>
        <name>ATP</name>
        <dbReference type="ChEBI" id="CHEBI:30616"/>
    </ligand>
</feature>
<feature type="region of interest" description="Large ATPase domain (RuvB-L)" evidence="9">
    <location>
        <begin position="2"/>
        <end position="182"/>
    </location>
</feature>
<organism evidence="11 12">
    <name type="scientific">Candidatus Dorea gallistercoris</name>
    <dbReference type="NCBI Taxonomy" id="2838542"/>
    <lineage>
        <taxon>Bacteria</taxon>
        <taxon>Bacillati</taxon>
        <taxon>Bacillota</taxon>
        <taxon>Clostridia</taxon>
        <taxon>Lachnospirales</taxon>
        <taxon>Lachnospiraceae</taxon>
        <taxon>Dorea</taxon>
    </lineage>
</organism>
<dbReference type="NCBIfam" id="NF000868">
    <property type="entry name" value="PRK00080.1"/>
    <property type="match status" value="1"/>
</dbReference>
<dbReference type="GO" id="GO:0016787">
    <property type="term" value="F:hydrolase activity"/>
    <property type="evidence" value="ECO:0007669"/>
    <property type="project" value="UniProtKB-KW"/>
</dbReference>
<dbReference type="Pfam" id="PF05496">
    <property type="entry name" value="RuvB_N"/>
    <property type="match status" value="1"/>
</dbReference>
<comment type="similarity">
    <text evidence="9">Belongs to the RuvB family.</text>
</comment>
<comment type="catalytic activity">
    <reaction evidence="9">
        <text>ATP + H2O = ADP + phosphate + H(+)</text>
        <dbReference type="Rhea" id="RHEA:13065"/>
        <dbReference type="ChEBI" id="CHEBI:15377"/>
        <dbReference type="ChEBI" id="CHEBI:15378"/>
        <dbReference type="ChEBI" id="CHEBI:30616"/>
        <dbReference type="ChEBI" id="CHEBI:43474"/>
        <dbReference type="ChEBI" id="CHEBI:456216"/>
    </reaction>
</comment>
<feature type="binding site" evidence="9">
    <location>
        <position position="311"/>
    </location>
    <ligand>
        <name>DNA</name>
        <dbReference type="ChEBI" id="CHEBI:16991"/>
    </ligand>
</feature>
<dbReference type="Pfam" id="PF17864">
    <property type="entry name" value="AAA_lid_4"/>
    <property type="match status" value="1"/>
</dbReference>
<keyword evidence="8 9" id="KW-0234">DNA repair</keyword>
<comment type="subunit">
    <text evidence="9">Homohexamer. Forms an RuvA(8)-RuvB(12)-Holliday junction (HJ) complex. HJ DNA is sandwiched between 2 RuvA tetramers; dsDNA enters through RuvA and exits via RuvB. An RuvB hexamer assembles on each DNA strand where it exits the tetramer. Each RuvB hexamer is contacted by two RuvA subunits (via domain III) on 2 adjacent RuvB subunits; this complex drives branch migration. In the full resolvosome a probable DNA-RuvA(4)-RuvB(12)-RuvC(2) complex forms which resolves the HJ.</text>
</comment>
<keyword evidence="6 9" id="KW-0238">DNA-binding</keyword>
<keyword evidence="7 9" id="KW-0233">DNA recombination</keyword>
<comment type="function">
    <text evidence="9">The RuvA-RuvB-RuvC complex processes Holliday junction (HJ) DNA during genetic recombination and DNA repair, while the RuvA-RuvB complex plays an important role in the rescue of blocked DNA replication forks via replication fork reversal (RFR). RuvA specifically binds to HJ cruciform DNA, conferring on it an open structure. The RuvB hexamer acts as an ATP-dependent pump, pulling dsDNA into and through the RuvAB complex. RuvB forms 2 homohexamers on either side of HJ DNA bound by 1 or 2 RuvA tetramers; 4 subunits per hexamer contact DNA at a time. Coordinated motions by a converter formed by DNA-disengaged RuvB subunits stimulates ATP hydrolysis and nucleotide exchange. Immobilization of the converter enables RuvB to convert the ATP-contained energy into a lever motion, pulling 2 nucleotides of DNA out of the RuvA tetramer per ATP hydrolyzed, thus driving DNA branch migration. The RuvB motors rotate together with the DNA substrate, which together with the progressing nucleotide cycle form the mechanistic basis for DNA recombination by continuous HJ branch migration. Branch migration allows RuvC to scan DNA until it finds its consensus sequence, where it cleaves and resolves cruciform DNA.</text>
</comment>
<feature type="binding site" evidence="9">
    <location>
        <position position="68"/>
    </location>
    <ligand>
        <name>ATP</name>
        <dbReference type="ChEBI" id="CHEBI:30616"/>
    </ligand>
</feature>
<keyword evidence="2 9" id="KW-0547">Nucleotide-binding</keyword>
<dbReference type="InterPro" id="IPR036390">
    <property type="entry name" value="WH_DNA-bd_sf"/>
</dbReference>
<dbReference type="InterPro" id="IPR041445">
    <property type="entry name" value="AAA_lid_4"/>
</dbReference>
<dbReference type="GO" id="GO:0005737">
    <property type="term" value="C:cytoplasm"/>
    <property type="evidence" value="ECO:0007669"/>
    <property type="project" value="UniProtKB-SubCell"/>
</dbReference>
<feature type="binding site" evidence="9">
    <location>
        <position position="67"/>
    </location>
    <ligand>
        <name>Mg(2+)</name>
        <dbReference type="ChEBI" id="CHEBI:18420"/>
    </ligand>
</feature>
<dbReference type="SUPFAM" id="SSF52540">
    <property type="entry name" value="P-loop containing nucleoside triphosphate hydrolases"/>
    <property type="match status" value="1"/>
</dbReference>
<dbReference type="EC" id="3.6.4.-" evidence="9"/>
<dbReference type="Gene3D" id="1.10.10.10">
    <property type="entry name" value="Winged helix-like DNA-binding domain superfamily/Winged helix DNA-binding domain"/>
    <property type="match status" value="1"/>
</dbReference>
<evidence type="ECO:0000256" key="6">
    <source>
        <dbReference type="ARBA" id="ARBA00023125"/>
    </source>
</evidence>
<accession>A0A9D1UE45</accession>
<evidence type="ECO:0000256" key="3">
    <source>
        <dbReference type="ARBA" id="ARBA00022763"/>
    </source>
</evidence>